<dbReference type="EMBL" id="JBHSLW010000013">
    <property type="protein sequence ID" value="MFC5420144.1"/>
    <property type="molecule type" value="Genomic_DNA"/>
</dbReference>
<dbReference type="InterPro" id="IPR001347">
    <property type="entry name" value="SIS_dom"/>
</dbReference>
<evidence type="ECO:0000256" key="2">
    <source>
        <dbReference type="ARBA" id="ARBA00022737"/>
    </source>
</evidence>
<accession>A0ABW0IPI0</accession>
<keyword evidence="5" id="KW-1185">Reference proteome</keyword>
<keyword evidence="2" id="KW-0677">Repeat</keyword>
<evidence type="ECO:0000259" key="3">
    <source>
        <dbReference type="PROSITE" id="PS51464"/>
    </source>
</evidence>
<dbReference type="GO" id="GO:0016787">
    <property type="term" value="F:hydrolase activity"/>
    <property type="evidence" value="ECO:0007669"/>
    <property type="project" value="UniProtKB-KW"/>
</dbReference>
<dbReference type="SUPFAM" id="SSF53697">
    <property type="entry name" value="SIS domain"/>
    <property type="match status" value="1"/>
</dbReference>
<dbReference type="PROSITE" id="PS51464">
    <property type="entry name" value="SIS"/>
    <property type="match status" value="1"/>
</dbReference>
<reference evidence="5" key="1">
    <citation type="journal article" date="2019" name="Int. J. Syst. Evol. Microbiol.">
        <title>The Global Catalogue of Microorganisms (GCM) 10K type strain sequencing project: providing services to taxonomists for standard genome sequencing and annotation.</title>
        <authorList>
            <consortium name="The Broad Institute Genomics Platform"/>
            <consortium name="The Broad Institute Genome Sequencing Center for Infectious Disease"/>
            <person name="Wu L."/>
            <person name="Ma J."/>
        </authorList>
    </citation>
    <scope>NUCLEOTIDE SEQUENCE [LARGE SCALE GENOMIC DNA]</scope>
    <source>
        <strain evidence="5">NCAIM B.01391</strain>
    </source>
</reference>
<sequence>MTMVDQSIIDGFIRAQAPVVPATIAAVRQRLRELALLRASHIVLVGSGTSLNALMVAKPALEAGGAFVEVLNPGAFLQREPVLGRKALVVALSQTGTSETTVAAVRRAQDNGRTCVTITAEADSPIGQVATAKVVMPIGPEPVGPKTKGYGGSLAALAELAAALAGHAGQDVTELEIAALIDAATPPALALAAELDETDGLLFTGEGRHFGTALEASLKLAEMTGVPAAAFPTEEAMHGRLHGLTGRSLCVMIAADAAERRLAAHAAGVMVSLDVRILILNLTAEPTPFDWLRLDRLAAPYDALAAILPVQRLAQAMAARRGIPPHLMRFPGLSKKLGIKIDRLP</sequence>
<keyword evidence="1" id="KW-0032">Aminotransferase</keyword>
<dbReference type="CDD" id="cd05008">
    <property type="entry name" value="SIS_GlmS_GlmD_1"/>
    <property type="match status" value="1"/>
</dbReference>
<dbReference type="EC" id="3.5.-.-" evidence="4"/>
<gene>
    <name evidence="4" type="ORF">ACFPOB_11300</name>
</gene>
<organism evidence="4 5">
    <name type="scientific">Bosea eneae</name>
    <dbReference type="NCBI Taxonomy" id="151454"/>
    <lineage>
        <taxon>Bacteria</taxon>
        <taxon>Pseudomonadati</taxon>
        <taxon>Pseudomonadota</taxon>
        <taxon>Alphaproteobacteria</taxon>
        <taxon>Hyphomicrobiales</taxon>
        <taxon>Boseaceae</taxon>
        <taxon>Bosea</taxon>
    </lineage>
</organism>
<dbReference type="InterPro" id="IPR035466">
    <property type="entry name" value="GlmS/AgaS_SIS"/>
</dbReference>
<protein>
    <submittedName>
        <fullName evidence="4">SIS domain-containing protein</fullName>
        <ecNumber evidence="4">3.5.-.-</ecNumber>
    </submittedName>
</protein>
<keyword evidence="4" id="KW-0378">Hydrolase</keyword>
<feature type="domain" description="SIS" evidence="3">
    <location>
        <begin position="32"/>
        <end position="173"/>
    </location>
</feature>
<dbReference type="Gene3D" id="3.40.50.10490">
    <property type="entry name" value="Glucose-6-phosphate isomerase like protein, domain 1"/>
    <property type="match status" value="2"/>
</dbReference>
<evidence type="ECO:0000313" key="4">
    <source>
        <dbReference type="EMBL" id="MFC5420144.1"/>
    </source>
</evidence>
<dbReference type="Pfam" id="PF01380">
    <property type="entry name" value="SIS"/>
    <property type="match status" value="1"/>
</dbReference>
<keyword evidence="1" id="KW-0808">Transferase</keyword>
<evidence type="ECO:0000313" key="5">
    <source>
        <dbReference type="Proteomes" id="UP001596053"/>
    </source>
</evidence>
<evidence type="ECO:0000256" key="1">
    <source>
        <dbReference type="ARBA" id="ARBA00022576"/>
    </source>
</evidence>
<dbReference type="PANTHER" id="PTHR10937:SF17">
    <property type="entry name" value="GLUCOSAMINE-FRUCTOSE-6-PHOSPHATE AMINOTRANSFERASE"/>
    <property type="match status" value="1"/>
</dbReference>
<proteinExistence type="predicted"/>
<dbReference type="InterPro" id="IPR046348">
    <property type="entry name" value="SIS_dom_sf"/>
</dbReference>
<name>A0ABW0IPI0_9HYPH</name>
<comment type="caution">
    <text evidence="4">The sequence shown here is derived from an EMBL/GenBank/DDBJ whole genome shotgun (WGS) entry which is preliminary data.</text>
</comment>
<dbReference type="PANTHER" id="PTHR10937">
    <property type="entry name" value="GLUCOSAMINE--FRUCTOSE-6-PHOSPHATE AMINOTRANSFERASE, ISOMERIZING"/>
    <property type="match status" value="1"/>
</dbReference>
<dbReference type="Proteomes" id="UP001596053">
    <property type="component" value="Unassembled WGS sequence"/>
</dbReference>